<dbReference type="AlphaFoldDB" id="A0A5B7HWZ4"/>
<dbReference type="EMBL" id="VSRR010046224">
    <property type="protein sequence ID" value="MPC77591.1"/>
    <property type="molecule type" value="Genomic_DNA"/>
</dbReference>
<gene>
    <name evidence="1" type="ORF">E2C01_072047</name>
</gene>
<comment type="caution">
    <text evidence="1">The sequence shown here is derived from an EMBL/GenBank/DDBJ whole genome shotgun (WGS) entry which is preliminary data.</text>
</comment>
<proteinExistence type="predicted"/>
<name>A0A5B7HWZ4_PORTR</name>
<evidence type="ECO:0000313" key="1">
    <source>
        <dbReference type="EMBL" id="MPC77591.1"/>
    </source>
</evidence>
<sequence>MKPHYCPEVGFTRPHSTPAEVLKQARLSGKSVNVHASPVEPAVFFSIVIVHQLPNANLTRLTGERNSHKGDEKNWQR</sequence>
<protein>
    <submittedName>
        <fullName evidence="1">Uncharacterized protein</fullName>
    </submittedName>
</protein>
<organism evidence="1 2">
    <name type="scientific">Portunus trituberculatus</name>
    <name type="common">Swimming crab</name>
    <name type="synonym">Neptunus trituberculatus</name>
    <dbReference type="NCBI Taxonomy" id="210409"/>
    <lineage>
        <taxon>Eukaryota</taxon>
        <taxon>Metazoa</taxon>
        <taxon>Ecdysozoa</taxon>
        <taxon>Arthropoda</taxon>
        <taxon>Crustacea</taxon>
        <taxon>Multicrustacea</taxon>
        <taxon>Malacostraca</taxon>
        <taxon>Eumalacostraca</taxon>
        <taxon>Eucarida</taxon>
        <taxon>Decapoda</taxon>
        <taxon>Pleocyemata</taxon>
        <taxon>Brachyura</taxon>
        <taxon>Eubrachyura</taxon>
        <taxon>Portunoidea</taxon>
        <taxon>Portunidae</taxon>
        <taxon>Portuninae</taxon>
        <taxon>Portunus</taxon>
    </lineage>
</organism>
<dbReference type="Proteomes" id="UP000324222">
    <property type="component" value="Unassembled WGS sequence"/>
</dbReference>
<reference evidence="1 2" key="1">
    <citation type="submission" date="2019-05" db="EMBL/GenBank/DDBJ databases">
        <title>Another draft genome of Portunus trituberculatus and its Hox gene families provides insights of decapod evolution.</title>
        <authorList>
            <person name="Jeong J.-H."/>
            <person name="Song I."/>
            <person name="Kim S."/>
            <person name="Choi T."/>
            <person name="Kim D."/>
            <person name="Ryu S."/>
            <person name="Kim W."/>
        </authorList>
    </citation>
    <scope>NUCLEOTIDE SEQUENCE [LARGE SCALE GENOMIC DNA]</scope>
    <source>
        <tissue evidence="1">Muscle</tissue>
    </source>
</reference>
<accession>A0A5B7HWZ4</accession>
<evidence type="ECO:0000313" key="2">
    <source>
        <dbReference type="Proteomes" id="UP000324222"/>
    </source>
</evidence>
<keyword evidence="2" id="KW-1185">Reference proteome</keyword>